<protein>
    <submittedName>
        <fullName evidence="2">Uncharacterized protein</fullName>
    </submittedName>
</protein>
<feature type="coiled-coil region" evidence="1">
    <location>
        <begin position="22"/>
        <end position="49"/>
    </location>
</feature>
<accession>V6M0A0</accession>
<evidence type="ECO:0000313" key="2">
    <source>
        <dbReference type="EMBL" id="EST46559.1"/>
    </source>
</evidence>
<evidence type="ECO:0000313" key="4">
    <source>
        <dbReference type="Proteomes" id="UP000018208"/>
    </source>
</evidence>
<organism evidence="2">
    <name type="scientific">Spironucleus salmonicida</name>
    <dbReference type="NCBI Taxonomy" id="348837"/>
    <lineage>
        <taxon>Eukaryota</taxon>
        <taxon>Metamonada</taxon>
        <taxon>Diplomonadida</taxon>
        <taxon>Hexamitidae</taxon>
        <taxon>Hexamitinae</taxon>
        <taxon>Spironucleus</taxon>
    </lineage>
</organism>
<proteinExistence type="predicted"/>
<name>V6M0A0_9EUKA</name>
<reference evidence="2 3" key="1">
    <citation type="journal article" date="2014" name="PLoS Genet.">
        <title>The Genome of Spironucleus salmonicida Highlights a Fish Pathogen Adapted to Fluctuating Environments.</title>
        <authorList>
            <person name="Xu F."/>
            <person name="Jerlstrom-Hultqvist J."/>
            <person name="Einarsson E."/>
            <person name="Astvaldsson A."/>
            <person name="Svard S.G."/>
            <person name="Andersson J.O."/>
        </authorList>
    </citation>
    <scope>NUCLEOTIDE SEQUENCE</scope>
    <source>
        <strain evidence="3">ATCC 50377</strain>
    </source>
</reference>
<dbReference type="EMBL" id="AUWU02000007">
    <property type="protein sequence ID" value="KAH0571363.1"/>
    <property type="molecule type" value="Genomic_DNA"/>
</dbReference>
<evidence type="ECO:0000313" key="3">
    <source>
        <dbReference type="EMBL" id="KAH0571363.1"/>
    </source>
</evidence>
<keyword evidence="1" id="KW-0175">Coiled coil</keyword>
<dbReference type="AlphaFoldDB" id="V6M0A0"/>
<keyword evidence="4" id="KW-1185">Reference proteome</keyword>
<dbReference type="EMBL" id="KI546073">
    <property type="protein sequence ID" value="EST46559.1"/>
    <property type="molecule type" value="Genomic_DNA"/>
</dbReference>
<dbReference type="VEuPathDB" id="GiardiaDB:SS50377_27664"/>
<gene>
    <name evidence="2" type="ORF">SS50377_13363</name>
    <name evidence="3" type="ORF">SS50377_27664</name>
</gene>
<reference evidence="3" key="2">
    <citation type="submission" date="2020-12" db="EMBL/GenBank/DDBJ databases">
        <title>New Spironucleus salmonicida genome in near-complete chromosomes.</title>
        <authorList>
            <person name="Xu F."/>
            <person name="Kurt Z."/>
            <person name="Jimenez-Gonzalez A."/>
            <person name="Astvaldsson A."/>
            <person name="Andersson J.O."/>
            <person name="Svard S.G."/>
        </authorList>
    </citation>
    <scope>NUCLEOTIDE SEQUENCE</scope>
    <source>
        <strain evidence="3">ATCC 50377</strain>
    </source>
</reference>
<evidence type="ECO:0000256" key="1">
    <source>
        <dbReference type="SAM" id="Coils"/>
    </source>
</evidence>
<dbReference type="Proteomes" id="UP000018208">
    <property type="component" value="Unassembled WGS sequence"/>
</dbReference>
<sequence length="83" mass="9886">MKKCMTNEAQQNQHKLKFSIENNSIFNDLKHQQEQYDELSKKHQETINEIEQIYKILSAATHVQINSIEAFRKAIFKLQQHSK</sequence>